<evidence type="ECO:0000313" key="1">
    <source>
        <dbReference type="EMBL" id="VDD38054.1"/>
    </source>
</evidence>
<gene>
    <name evidence="1" type="ORF">BOLC7T43614H</name>
</gene>
<reference evidence="1" key="1">
    <citation type="submission" date="2018-11" db="EMBL/GenBank/DDBJ databases">
        <authorList>
            <consortium name="Genoscope - CEA"/>
            <person name="William W."/>
        </authorList>
    </citation>
    <scope>NUCLEOTIDE SEQUENCE</scope>
</reference>
<protein>
    <recommendedName>
        <fullName evidence="2">RNase H type-1 domain-containing protein</fullName>
    </recommendedName>
</protein>
<accession>A0A3P6ESY4</accession>
<proteinExistence type="predicted"/>
<dbReference type="AlphaFoldDB" id="A0A3P6ESY4"/>
<dbReference type="EMBL" id="LR031876">
    <property type="protein sequence ID" value="VDD38054.1"/>
    <property type="molecule type" value="Genomic_DNA"/>
</dbReference>
<name>A0A3P6ESY4_BRAOL</name>
<sequence>MESMLQHSTCQSFGTDCKDLFAMIKKPYVWPSFPTELEKIETLQICFPDFKIIYIPRAQNQISDYLTNTAKSFYRKLCFVGCSIPVWLSR</sequence>
<evidence type="ECO:0008006" key="2">
    <source>
        <dbReference type="Google" id="ProtNLM"/>
    </source>
</evidence>
<organism evidence="1">
    <name type="scientific">Brassica oleracea</name>
    <name type="common">Wild cabbage</name>
    <dbReference type="NCBI Taxonomy" id="3712"/>
    <lineage>
        <taxon>Eukaryota</taxon>
        <taxon>Viridiplantae</taxon>
        <taxon>Streptophyta</taxon>
        <taxon>Embryophyta</taxon>
        <taxon>Tracheophyta</taxon>
        <taxon>Spermatophyta</taxon>
        <taxon>Magnoliopsida</taxon>
        <taxon>eudicotyledons</taxon>
        <taxon>Gunneridae</taxon>
        <taxon>Pentapetalae</taxon>
        <taxon>rosids</taxon>
        <taxon>malvids</taxon>
        <taxon>Brassicales</taxon>
        <taxon>Brassicaceae</taxon>
        <taxon>Brassiceae</taxon>
        <taxon>Brassica</taxon>
    </lineage>
</organism>